<keyword evidence="10" id="KW-0539">Nucleus</keyword>
<evidence type="ECO:0000256" key="1">
    <source>
        <dbReference type="ARBA" id="ARBA00000900"/>
    </source>
</evidence>
<evidence type="ECO:0000256" key="3">
    <source>
        <dbReference type="ARBA" id="ARBA00012483"/>
    </source>
</evidence>
<dbReference type="Ensembl" id="ENSFHET00000003115.1">
    <property type="protein sequence ID" value="ENSFHEP00000007862.1"/>
    <property type="gene ID" value="ENSFHEG00000009026.1"/>
</dbReference>
<feature type="domain" description="RING-type" evidence="14">
    <location>
        <begin position="24"/>
        <end position="63"/>
    </location>
</feature>
<feature type="region of interest" description="Disordered" evidence="13">
    <location>
        <begin position="257"/>
        <end position="295"/>
    </location>
</feature>
<dbReference type="InterPro" id="IPR001841">
    <property type="entry name" value="Znf_RING"/>
</dbReference>
<dbReference type="PROSITE" id="PS50089">
    <property type="entry name" value="ZF_RING_2"/>
    <property type="match status" value="1"/>
</dbReference>
<evidence type="ECO:0000256" key="10">
    <source>
        <dbReference type="ARBA" id="ARBA00023242"/>
    </source>
</evidence>
<name>A0A3Q2P6P0_FUNHE</name>
<evidence type="ECO:0000313" key="15">
    <source>
        <dbReference type="Ensembl" id="ENSFHEP00000007862.1"/>
    </source>
</evidence>
<evidence type="ECO:0000259" key="14">
    <source>
        <dbReference type="PROSITE" id="PS50089"/>
    </source>
</evidence>
<evidence type="ECO:0000256" key="5">
    <source>
        <dbReference type="ARBA" id="ARBA00022723"/>
    </source>
</evidence>
<dbReference type="SUPFAM" id="SSF57850">
    <property type="entry name" value="RING/U-box"/>
    <property type="match status" value="1"/>
</dbReference>
<dbReference type="GeneTree" id="ENSGT00940000153680"/>
<sequence>MSLVSELKEGGRKDSALSWEDCLCPVCLEIFIEPVTLPCTHTFCKSCFLESVDKATLCCPMCRKRISTWARLNSKNKTLVDQQLWDRIQTFFPLQCQRRLSGEDLEDGECTVSVPRVCSPGELRQEYEDQVTKLMEERKAQDEEERKASEELIQKLLAEEQQQLQEERKRKVEDEELAKLLSNQLNSQETVGAPVITPLKKTTKKKEAFVGNMDRFLCPRPPLHSSAPAFITNKENVLLLEAELHVEQRCPLTDSQLIRSSSSKRKSSELGAADEQEDRTAKRVAVSTSLPVEAGPLPDWEAELRLKRQQEEADRRLALLLQKELDEEERRRATDRSKGSSDAYLLRHQRGETEEAGPSHVPARGRRGAGPVKPPRTSLSSSSSSRSALTTNTQLRSSSSSRGGKQTTLMEIFSPPRPPAQLQPQQTANK</sequence>
<evidence type="ECO:0000256" key="12">
    <source>
        <dbReference type="SAM" id="Coils"/>
    </source>
</evidence>
<keyword evidence="7 11" id="KW-0863">Zinc-finger</keyword>
<keyword evidence="16" id="KW-1185">Reference proteome</keyword>
<dbReference type="GO" id="GO:0061630">
    <property type="term" value="F:ubiquitin protein ligase activity"/>
    <property type="evidence" value="ECO:0007669"/>
    <property type="project" value="UniProtKB-EC"/>
</dbReference>
<dbReference type="STRING" id="8078.ENSFHEP00000007862"/>
<organism evidence="15 16">
    <name type="scientific">Fundulus heteroclitus</name>
    <name type="common">Killifish</name>
    <name type="synonym">Mummichog</name>
    <dbReference type="NCBI Taxonomy" id="8078"/>
    <lineage>
        <taxon>Eukaryota</taxon>
        <taxon>Metazoa</taxon>
        <taxon>Chordata</taxon>
        <taxon>Craniata</taxon>
        <taxon>Vertebrata</taxon>
        <taxon>Euteleostomi</taxon>
        <taxon>Actinopterygii</taxon>
        <taxon>Neopterygii</taxon>
        <taxon>Teleostei</taxon>
        <taxon>Neoteleostei</taxon>
        <taxon>Acanthomorphata</taxon>
        <taxon>Ovalentaria</taxon>
        <taxon>Atherinomorphae</taxon>
        <taxon>Cyprinodontiformes</taxon>
        <taxon>Fundulidae</taxon>
        <taxon>Fundulus</taxon>
    </lineage>
</organism>
<keyword evidence="5" id="KW-0479">Metal-binding</keyword>
<dbReference type="SMART" id="SM00184">
    <property type="entry name" value="RING"/>
    <property type="match status" value="1"/>
</dbReference>
<evidence type="ECO:0000256" key="11">
    <source>
        <dbReference type="PROSITE-ProRule" id="PRU00175"/>
    </source>
</evidence>
<evidence type="ECO:0000256" key="6">
    <source>
        <dbReference type="ARBA" id="ARBA00022763"/>
    </source>
</evidence>
<dbReference type="GO" id="GO:0005634">
    <property type="term" value="C:nucleus"/>
    <property type="evidence" value="ECO:0007669"/>
    <property type="project" value="UniProtKB-SubCell"/>
</dbReference>
<dbReference type="GO" id="GO:0008270">
    <property type="term" value="F:zinc ion binding"/>
    <property type="evidence" value="ECO:0007669"/>
    <property type="project" value="UniProtKB-KW"/>
</dbReference>
<dbReference type="GO" id="GO:0031491">
    <property type="term" value="F:nucleosome binding"/>
    <property type="evidence" value="ECO:0007669"/>
    <property type="project" value="TreeGrafter"/>
</dbReference>
<reference evidence="15" key="1">
    <citation type="submission" date="2025-08" db="UniProtKB">
        <authorList>
            <consortium name="Ensembl"/>
        </authorList>
    </citation>
    <scope>IDENTIFICATION</scope>
</reference>
<evidence type="ECO:0000256" key="4">
    <source>
        <dbReference type="ARBA" id="ARBA00022679"/>
    </source>
</evidence>
<dbReference type="AlphaFoldDB" id="A0A3Q2P6P0"/>
<dbReference type="PANTHER" id="PTHR23328:SF0">
    <property type="entry name" value="RING-TYPE DOMAIN-CONTAINING PROTEIN"/>
    <property type="match status" value="1"/>
</dbReference>
<evidence type="ECO:0000256" key="13">
    <source>
        <dbReference type="SAM" id="MobiDB-lite"/>
    </source>
</evidence>
<dbReference type="InterPro" id="IPR051657">
    <property type="entry name" value="RNF168/RNF169_E3_ubiq-ligase"/>
</dbReference>
<dbReference type="PANTHER" id="PTHR23328">
    <property type="entry name" value="RING-TYPE DOMAIN-CONTAINING PROTEIN"/>
    <property type="match status" value="1"/>
</dbReference>
<dbReference type="EC" id="2.3.2.27" evidence="3"/>
<keyword evidence="12" id="KW-0175">Coiled coil</keyword>
<comment type="catalytic activity">
    <reaction evidence="1">
        <text>S-ubiquitinyl-[E2 ubiquitin-conjugating enzyme]-L-cysteine + [acceptor protein]-L-lysine = [E2 ubiquitin-conjugating enzyme]-L-cysteine + N(6)-ubiquitinyl-[acceptor protein]-L-lysine.</text>
        <dbReference type="EC" id="2.3.2.27"/>
    </reaction>
</comment>
<feature type="compositionally biased region" description="Low complexity" evidence="13">
    <location>
        <begin position="378"/>
        <end position="387"/>
    </location>
</feature>
<dbReference type="Gene3D" id="3.30.40.10">
    <property type="entry name" value="Zinc/RING finger domain, C3HC4 (zinc finger)"/>
    <property type="match status" value="1"/>
</dbReference>
<reference evidence="15" key="2">
    <citation type="submission" date="2025-09" db="UniProtKB">
        <authorList>
            <consortium name="Ensembl"/>
        </authorList>
    </citation>
    <scope>IDENTIFICATION</scope>
</reference>
<dbReference type="InterPro" id="IPR013083">
    <property type="entry name" value="Znf_RING/FYVE/PHD"/>
</dbReference>
<feature type="coiled-coil region" evidence="12">
    <location>
        <begin position="124"/>
        <end position="184"/>
    </location>
</feature>
<keyword evidence="6" id="KW-0227">DNA damage</keyword>
<dbReference type="CDD" id="cd21952">
    <property type="entry name" value="MIU2_RNF168"/>
    <property type="match status" value="1"/>
</dbReference>
<evidence type="ECO:0000256" key="2">
    <source>
        <dbReference type="ARBA" id="ARBA00004123"/>
    </source>
</evidence>
<evidence type="ECO:0000256" key="8">
    <source>
        <dbReference type="ARBA" id="ARBA00022786"/>
    </source>
</evidence>
<feature type="compositionally biased region" description="Basic and acidic residues" evidence="13">
    <location>
        <begin position="328"/>
        <end position="339"/>
    </location>
</feature>
<feature type="compositionally biased region" description="Polar residues" evidence="13">
    <location>
        <begin position="388"/>
        <end position="409"/>
    </location>
</feature>
<evidence type="ECO:0000313" key="16">
    <source>
        <dbReference type="Proteomes" id="UP000265000"/>
    </source>
</evidence>
<dbReference type="InterPro" id="IPR018957">
    <property type="entry name" value="Znf_C3HC4_RING-type"/>
</dbReference>
<proteinExistence type="predicted"/>
<evidence type="ECO:0000256" key="7">
    <source>
        <dbReference type="ARBA" id="ARBA00022771"/>
    </source>
</evidence>
<dbReference type="CDD" id="cd16550">
    <property type="entry name" value="RING-HC_RNF168"/>
    <property type="match status" value="1"/>
</dbReference>
<keyword evidence="4" id="KW-0808">Transferase</keyword>
<dbReference type="GO" id="GO:0006302">
    <property type="term" value="P:double-strand break repair"/>
    <property type="evidence" value="ECO:0007669"/>
    <property type="project" value="TreeGrafter"/>
</dbReference>
<keyword evidence="9" id="KW-0862">Zinc</keyword>
<dbReference type="Pfam" id="PF00097">
    <property type="entry name" value="zf-C3HC4"/>
    <property type="match status" value="1"/>
</dbReference>
<dbReference type="CDD" id="cd22265">
    <property type="entry name" value="UDM1_RNF168"/>
    <property type="match status" value="1"/>
</dbReference>
<evidence type="ECO:0000256" key="9">
    <source>
        <dbReference type="ARBA" id="ARBA00022833"/>
    </source>
</evidence>
<keyword evidence="8" id="KW-0833">Ubl conjugation pathway</keyword>
<protein>
    <recommendedName>
        <fullName evidence="3">RING-type E3 ubiquitin transferase</fullName>
        <ecNumber evidence="3">2.3.2.27</ecNumber>
    </recommendedName>
</protein>
<dbReference type="Proteomes" id="UP000265000">
    <property type="component" value="Unplaced"/>
</dbReference>
<feature type="region of interest" description="Disordered" evidence="13">
    <location>
        <begin position="327"/>
        <end position="430"/>
    </location>
</feature>
<comment type="subcellular location">
    <subcellularLocation>
        <location evidence="2">Nucleus</location>
    </subcellularLocation>
</comment>
<dbReference type="GO" id="GO:0035861">
    <property type="term" value="C:site of double-strand break"/>
    <property type="evidence" value="ECO:0007669"/>
    <property type="project" value="TreeGrafter"/>
</dbReference>
<accession>A0A3Q2P6P0</accession>